<evidence type="ECO:0000256" key="1">
    <source>
        <dbReference type="ARBA" id="ARBA00022737"/>
    </source>
</evidence>
<dbReference type="Pfam" id="PF14432">
    <property type="entry name" value="DYW_deaminase"/>
    <property type="match status" value="1"/>
</dbReference>
<protein>
    <submittedName>
        <fullName evidence="5">Putative Pentatricopeptide repeat-containing protein</fullName>
    </submittedName>
</protein>
<feature type="domain" description="DYW" evidence="4">
    <location>
        <begin position="423"/>
        <end position="492"/>
    </location>
</feature>
<dbReference type="Pfam" id="PF12854">
    <property type="entry name" value="PPR_1"/>
    <property type="match status" value="1"/>
</dbReference>
<dbReference type="InterPro" id="IPR002885">
    <property type="entry name" value="PPR_rpt"/>
</dbReference>
<dbReference type="FunFam" id="1.25.40.10:FF:000344">
    <property type="entry name" value="Pentatricopeptide repeat-containing protein"/>
    <property type="match status" value="1"/>
</dbReference>
<dbReference type="Pfam" id="PF13041">
    <property type="entry name" value="PPR_2"/>
    <property type="match status" value="3"/>
</dbReference>
<evidence type="ECO:0000256" key="3">
    <source>
        <dbReference type="SAM" id="MobiDB-lite"/>
    </source>
</evidence>
<dbReference type="FunFam" id="1.25.40.10:FF:000366">
    <property type="entry name" value="Pentatricopeptide (PPR) repeat-containing protein"/>
    <property type="match status" value="1"/>
</dbReference>
<keyword evidence="6" id="KW-1185">Reference proteome</keyword>
<dbReference type="EMBL" id="CM017886">
    <property type="protein sequence ID" value="KAG1369730.1"/>
    <property type="molecule type" value="Genomic_DNA"/>
</dbReference>
<accession>A0A8K0ND59</accession>
<dbReference type="GO" id="GO:0008270">
    <property type="term" value="F:zinc ion binding"/>
    <property type="evidence" value="ECO:0007669"/>
    <property type="project" value="InterPro"/>
</dbReference>
<dbReference type="GO" id="GO:0009451">
    <property type="term" value="P:RNA modification"/>
    <property type="evidence" value="ECO:0007669"/>
    <property type="project" value="InterPro"/>
</dbReference>
<dbReference type="InterPro" id="IPR011990">
    <property type="entry name" value="TPR-like_helical_dom_sf"/>
</dbReference>
<dbReference type="PANTHER" id="PTHR47926">
    <property type="entry name" value="PENTATRICOPEPTIDE REPEAT-CONTAINING PROTEIN"/>
    <property type="match status" value="1"/>
</dbReference>
<feature type="repeat" description="PPR" evidence="2">
    <location>
        <begin position="577"/>
        <end position="611"/>
    </location>
</feature>
<feature type="repeat" description="PPR" evidence="2">
    <location>
        <begin position="106"/>
        <end position="140"/>
    </location>
</feature>
<dbReference type="FunFam" id="1.25.40.10:FF:000158">
    <property type="entry name" value="pentatricopeptide repeat-containing protein At2g33680"/>
    <property type="match status" value="1"/>
</dbReference>
<sequence length="802" mass="88565">MPVRSIVSWNTMIAGHTHYGEDREALKLFLQMHREGTTLSEFTLSSVLCTCASRCAIIESKPLHALALKTAMDSNVFVGTAVLDVYAKCNMIDDACLVFDKMPEKSSVTWSSMVAGYVQNDLHEEALRLFHKAQLIGVELTQYTLSAILSACASLAATIEGTQLHAISIRSGLNTDVFVATALIDVYSRCGCVEEAYLVFAYMEDKNIVLWNAMIAGFSRHVRFHEAMILFEKMQQLGMHPNEVTYISVLSACGHVGLVEKGHHYFDLLMRDNWVQPNVLHYSCMVDVLGRAGHIDEAWELIQKMPFKATASMWGSLLSSCRIHGNLKLAKTAAKHLFELEPNNAGNHVLLSNIYAANKKWGDVSMARKLLKDTGAKKEIGKSWIEMKGKVHIFVVGESNHARTAEIYAKLEDIGNELKKLSYKAETQYDLHDVGEEQKEELLKHHSEKLALAFGLISLPPGMPIRINKNLRICGDCHSFIKLASRITGCTVKYEKPGLRALQGHGKGGVTQSRSGEEKDDSSSGSLTLAKWVDSYIAHSPIDVKSAHVLAALIDMNAKCGNMERASFLFESMQRRDLISYCSMMQGYSIHGAGAKAVDLFFQMLQEGILPDEVAFTVVLTACSHAGLVEEGYKYFELMKNDYIVVPSPDHYACVVDLLGRAGRLEEAYKLIKSMPLEPHAGAWGALLAPSIIDAKLPFLMMLPPAPSHMFVLKNTAIMLTPRGLIVLVILDLAGSKMAASLRDSEVYSFPDVIFIGDIAMDEGDDVVRANGASNRATKVIEDVGNHDLGAMLWENNWESPS</sequence>
<proteinExistence type="predicted"/>
<feature type="repeat" description="PPR" evidence="2">
    <location>
        <begin position="5"/>
        <end position="39"/>
    </location>
</feature>
<dbReference type="NCBIfam" id="TIGR00756">
    <property type="entry name" value="PPR"/>
    <property type="match status" value="7"/>
</dbReference>
<dbReference type="GO" id="GO:0099402">
    <property type="term" value="P:plant organ development"/>
    <property type="evidence" value="ECO:0007669"/>
    <property type="project" value="UniProtKB-ARBA"/>
</dbReference>
<comment type="caution">
    <text evidence="5">The sequence shown here is derived from an EMBL/GenBank/DDBJ whole genome shotgun (WGS) entry which is preliminary data.</text>
</comment>
<dbReference type="InterPro" id="IPR046848">
    <property type="entry name" value="E_motif"/>
</dbReference>
<dbReference type="Pfam" id="PF01535">
    <property type="entry name" value="PPR"/>
    <property type="match status" value="3"/>
</dbReference>
<feature type="repeat" description="PPR" evidence="2">
    <location>
        <begin position="278"/>
        <end position="312"/>
    </location>
</feature>
<dbReference type="FunFam" id="1.25.40.10:FF:000144">
    <property type="entry name" value="Pentatricopeptide repeat-containing protein, mitochondrial"/>
    <property type="match status" value="1"/>
</dbReference>
<dbReference type="Gene3D" id="1.25.40.10">
    <property type="entry name" value="Tetratricopeptide repeat domain"/>
    <property type="match status" value="5"/>
</dbReference>
<name>A0A8K0ND59_COCNU</name>
<dbReference type="PANTHER" id="PTHR47926:SF542">
    <property type="entry name" value="PENTATRICOPEPTIDE REPEAT-CONTAINING PROTEIN"/>
    <property type="match status" value="1"/>
</dbReference>
<organism evidence="5 6">
    <name type="scientific">Cocos nucifera</name>
    <name type="common">Coconut palm</name>
    <dbReference type="NCBI Taxonomy" id="13894"/>
    <lineage>
        <taxon>Eukaryota</taxon>
        <taxon>Viridiplantae</taxon>
        <taxon>Streptophyta</taxon>
        <taxon>Embryophyta</taxon>
        <taxon>Tracheophyta</taxon>
        <taxon>Spermatophyta</taxon>
        <taxon>Magnoliopsida</taxon>
        <taxon>Liliopsida</taxon>
        <taxon>Arecaceae</taxon>
        <taxon>Arecoideae</taxon>
        <taxon>Cocoseae</taxon>
        <taxon>Attaleinae</taxon>
        <taxon>Cocos</taxon>
    </lineage>
</organism>
<dbReference type="Proteomes" id="UP000797356">
    <property type="component" value="Chromosome 15"/>
</dbReference>
<evidence type="ECO:0000313" key="5">
    <source>
        <dbReference type="EMBL" id="KAG1369730.1"/>
    </source>
</evidence>
<dbReference type="GO" id="GO:0003723">
    <property type="term" value="F:RNA binding"/>
    <property type="evidence" value="ECO:0007669"/>
    <property type="project" value="InterPro"/>
</dbReference>
<dbReference type="InterPro" id="IPR032867">
    <property type="entry name" value="DYW_dom"/>
</dbReference>
<dbReference type="AlphaFoldDB" id="A0A8K0ND59"/>
<dbReference type="PROSITE" id="PS51375">
    <property type="entry name" value="PPR"/>
    <property type="match status" value="6"/>
</dbReference>
<gene>
    <name evidence="5" type="ORF">COCNU_15G000960</name>
</gene>
<dbReference type="Pfam" id="PF20431">
    <property type="entry name" value="E_motif"/>
    <property type="match status" value="1"/>
</dbReference>
<reference evidence="5" key="1">
    <citation type="journal article" date="2017" name="Gigascience">
        <title>The genome draft of coconut (Cocos nucifera).</title>
        <authorList>
            <person name="Xiao Y."/>
            <person name="Xu P."/>
            <person name="Fan H."/>
            <person name="Baudouin L."/>
            <person name="Xia W."/>
            <person name="Bocs S."/>
            <person name="Xu J."/>
            <person name="Li Q."/>
            <person name="Guo A."/>
            <person name="Zhou L."/>
            <person name="Li J."/>
            <person name="Wu Y."/>
            <person name="Ma Z."/>
            <person name="Armero A."/>
            <person name="Issali A.E."/>
            <person name="Liu N."/>
            <person name="Peng M."/>
            <person name="Yang Y."/>
        </authorList>
    </citation>
    <scope>NUCLEOTIDE SEQUENCE</scope>
    <source>
        <tissue evidence="5">Spear leaf of Hainan Tall coconut</tissue>
    </source>
</reference>
<evidence type="ECO:0000313" key="6">
    <source>
        <dbReference type="Proteomes" id="UP000797356"/>
    </source>
</evidence>
<feature type="repeat" description="PPR" evidence="2">
    <location>
        <begin position="612"/>
        <end position="646"/>
    </location>
</feature>
<dbReference type="OrthoDB" id="1877836at2759"/>
<keyword evidence="1" id="KW-0677">Repeat</keyword>
<feature type="region of interest" description="Disordered" evidence="3">
    <location>
        <begin position="503"/>
        <end position="525"/>
    </location>
</feature>
<feature type="repeat" description="PPR" evidence="2">
    <location>
        <begin position="207"/>
        <end position="241"/>
    </location>
</feature>
<evidence type="ECO:0000256" key="2">
    <source>
        <dbReference type="PROSITE-ProRule" id="PRU00708"/>
    </source>
</evidence>
<dbReference type="InterPro" id="IPR046960">
    <property type="entry name" value="PPR_At4g14850-like_plant"/>
</dbReference>
<evidence type="ECO:0000259" key="4">
    <source>
        <dbReference type="Pfam" id="PF14432"/>
    </source>
</evidence>
<reference evidence="5" key="2">
    <citation type="submission" date="2019-07" db="EMBL/GenBank/DDBJ databases">
        <authorList>
            <person name="Yang Y."/>
            <person name="Bocs S."/>
            <person name="Baudouin L."/>
        </authorList>
    </citation>
    <scope>NUCLEOTIDE SEQUENCE</scope>
    <source>
        <tissue evidence="5">Spear leaf of Hainan Tall coconut</tissue>
    </source>
</reference>